<keyword evidence="9" id="KW-1185">Reference proteome</keyword>
<dbReference type="EMBL" id="WFLN01000010">
    <property type="protein sequence ID" value="KAB8028059.1"/>
    <property type="molecule type" value="Genomic_DNA"/>
</dbReference>
<evidence type="ECO:0000256" key="4">
    <source>
        <dbReference type="ARBA" id="ARBA00023004"/>
    </source>
</evidence>
<dbReference type="RefSeq" id="WP_152213880.1">
    <property type="nucleotide sequence ID" value="NZ_WFLN01000010.1"/>
</dbReference>
<evidence type="ECO:0000256" key="6">
    <source>
        <dbReference type="HAMAP-Rule" id="MF_02040"/>
    </source>
</evidence>
<keyword evidence="5 6" id="KW-0411">Iron-sulfur</keyword>
<evidence type="ECO:0000256" key="2">
    <source>
        <dbReference type="ARBA" id="ARBA00022741"/>
    </source>
</evidence>
<name>A0A833N399_9BACT</name>
<sequence length="383" mass="42001">MTKNKKLILDTVQELETVLSFDVQKSLGDFTWKERAHAVEEEAGNYKIRFYSDGLNLTAKSAIETVIKNSIGKDIENFSVYFERKEKAPTQPQKQPNTPSPNHEQHQHTQQPAQKAEMRAPSGKKPISGVKRIIAVASGKGGVGKSTVSVNLSLALFNQGYKVGILDADIYGPSVPTMLNIHKDPLVNENNKIIPPEAFGLKVMSFGFFAPEETAVIWRGPMIMKALQQFFWDVDWGELDFLIIDLPPGTGDAQLTLVQSIPITGAVIVTTPQNVALLDAVKGIAMFRKTDVPIIGVVENMSTFSCPACGTETHIFGSGGADRVSEKFEVPVLGHIPLIQEIRSAGDLGEPLTTLPKHDVRIRFAEIAEKVVKNALTMESKNK</sequence>
<dbReference type="PANTHER" id="PTHR42961:SF2">
    <property type="entry name" value="IRON-SULFUR PROTEIN NUBPL"/>
    <property type="match status" value="1"/>
</dbReference>
<dbReference type="InterPro" id="IPR000808">
    <property type="entry name" value="Mrp-like_CS"/>
</dbReference>
<dbReference type="Proteomes" id="UP000442694">
    <property type="component" value="Unassembled WGS sequence"/>
</dbReference>
<keyword evidence="4 6" id="KW-0408">Iron</keyword>
<dbReference type="InterPro" id="IPR033756">
    <property type="entry name" value="YlxH/NBP35"/>
</dbReference>
<dbReference type="SUPFAM" id="SSF52540">
    <property type="entry name" value="P-loop containing nucleoside triphosphate hydrolases"/>
    <property type="match status" value="1"/>
</dbReference>
<dbReference type="PROSITE" id="PS01215">
    <property type="entry name" value="MRP"/>
    <property type="match status" value="1"/>
</dbReference>
<keyword evidence="6" id="KW-0378">Hydrolase</keyword>
<dbReference type="Pfam" id="PF10609">
    <property type="entry name" value="ParA"/>
    <property type="match status" value="1"/>
</dbReference>
<feature type="region of interest" description="Disordered" evidence="7">
    <location>
        <begin position="86"/>
        <end position="125"/>
    </location>
</feature>
<dbReference type="InterPro" id="IPR019591">
    <property type="entry name" value="Mrp/NBP35_ATP-bd"/>
</dbReference>
<comment type="similarity">
    <text evidence="6">Belongs to the Mrp/NBP35 ATP-binding proteins family.</text>
</comment>
<proteinExistence type="inferred from homology"/>
<dbReference type="GO" id="GO:0016887">
    <property type="term" value="F:ATP hydrolysis activity"/>
    <property type="evidence" value="ECO:0007669"/>
    <property type="project" value="UniProtKB-UniRule"/>
</dbReference>
<evidence type="ECO:0000256" key="5">
    <source>
        <dbReference type="ARBA" id="ARBA00023014"/>
    </source>
</evidence>
<dbReference type="GO" id="GO:0016226">
    <property type="term" value="P:iron-sulfur cluster assembly"/>
    <property type="evidence" value="ECO:0007669"/>
    <property type="project" value="InterPro"/>
</dbReference>
<keyword evidence="2 6" id="KW-0547">Nucleotide-binding</keyword>
<dbReference type="Gene3D" id="3.40.50.300">
    <property type="entry name" value="P-loop containing nucleotide triphosphate hydrolases"/>
    <property type="match status" value="1"/>
</dbReference>
<keyword evidence="3 6" id="KW-0067">ATP-binding</keyword>
<comment type="function">
    <text evidence="6">Binds and transfers iron-sulfur (Fe-S) clusters to target apoproteins. Can hydrolyze ATP.</text>
</comment>
<reference evidence="8 9" key="1">
    <citation type="submission" date="2019-10" db="EMBL/GenBank/DDBJ databases">
        <title>New genus of Silvanigrellaceae.</title>
        <authorList>
            <person name="Pitt A."/>
            <person name="Hahn M.W."/>
        </authorList>
    </citation>
    <scope>NUCLEOTIDE SEQUENCE [LARGE SCALE GENOMIC DNA]</scope>
    <source>
        <strain evidence="8 9">33A1-SZDP</strain>
    </source>
</reference>
<protein>
    <recommendedName>
        <fullName evidence="6">Iron-sulfur cluster carrier protein</fullName>
    </recommendedName>
</protein>
<dbReference type="GO" id="GO:0005524">
    <property type="term" value="F:ATP binding"/>
    <property type="evidence" value="ECO:0007669"/>
    <property type="project" value="UniProtKB-UniRule"/>
</dbReference>
<evidence type="ECO:0000256" key="1">
    <source>
        <dbReference type="ARBA" id="ARBA00022723"/>
    </source>
</evidence>
<dbReference type="HAMAP" id="MF_02040">
    <property type="entry name" value="Mrp_NBP35"/>
    <property type="match status" value="1"/>
</dbReference>
<evidence type="ECO:0000256" key="7">
    <source>
        <dbReference type="SAM" id="MobiDB-lite"/>
    </source>
</evidence>
<dbReference type="FunFam" id="3.40.50.300:FF:001278">
    <property type="entry name" value="Iron-sulfur cluster carrier protein"/>
    <property type="match status" value="1"/>
</dbReference>
<gene>
    <name evidence="8" type="ORF">GCL57_13485</name>
</gene>
<dbReference type="AlphaFoldDB" id="A0A833N399"/>
<comment type="subunit">
    <text evidence="6">Homodimer.</text>
</comment>
<dbReference type="InterPro" id="IPR044304">
    <property type="entry name" value="NUBPL-like"/>
</dbReference>
<dbReference type="InterPro" id="IPR027417">
    <property type="entry name" value="P-loop_NTPase"/>
</dbReference>
<feature type="binding site" evidence="6">
    <location>
        <begin position="139"/>
        <end position="146"/>
    </location>
    <ligand>
        <name>ATP</name>
        <dbReference type="ChEBI" id="CHEBI:30616"/>
    </ligand>
</feature>
<keyword evidence="1 6" id="KW-0479">Metal-binding</keyword>
<dbReference type="GO" id="GO:0140663">
    <property type="term" value="F:ATP-dependent FeS chaperone activity"/>
    <property type="evidence" value="ECO:0007669"/>
    <property type="project" value="InterPro"/>
</dbReference>
<dbReference type="PANTHER" id="PTHR42961">
    <property type="entry name" value="IRON-SULFUR PROTEIN NUBPL"/>
    <property type="match status" value="1"/>
</dbReference>
<comment type="caution">
    <text evidence="8">The sequence shown here is derived from an EMBL/GenBank/DDBJ whole genome shotgun (WGS) entry which is preliminary data.</text>
</comment>
<feature type="compositionally biased region" description="Polar residues" evidence="7">
    <location>
        <begin position="90"/>
        <end position="113"/>
    </location>
</feature>
<dbReference type="GO" id="GO:0051539">
    <property type="term" value="F:4 iron, 4 sulfur cluster binding"/>
    <property type="evidence" value="ECO:0007669"/>
    <property type="project" value="TreeGrafter"/>
</dbReference>
<organism evidence="8 9">
    <name type="scientific">Fluviispira multicolorata</name>
    <dbReference type="NCBI Taxonomy" id="2654512"/>
    <lineage>
        <taxon>Bacteria</taxon>
        <taxon>Pseudomonadati</taxon>
        <taxon>Bdellovibrionota</taxon>
        <taxon>Oligoflexia</taxon>
        <taxon>Silvanigrellales</taxon>
        <taxon>Silvanigrellaceae</taxon>
        <taxon>Fluviispira</taxon>
    </lineage>
</organism>
<evidence type="ECO:0000313" key="8">
    <source>
        <dbReference type="EMBL" id="KAB8028059.1"/>
    </source>
</evidence>
<evidence type="ECO:0000313" key="9">
    <source>
        <dbReference type="Proteomes" id="UP000442694"/>
    </source>
</evidence>
<dbReference type="CDD" id="cd02037">
    <property type="entry name" value="Mrp_NBP35"/>
    <property type="match status" value="1"/>
</dbReference>
<dbReference type="GO" id="GO:0046872">
    <property type="term" value="F:metal ion binding"/>
    <property type="evidence" value="ECO:0007669"/>
    <property type="project" value="UniProtKB-KW"/>
</dbReference>
<evidence type="ECO:0000256" key="3">
    <source>
        <dbReference type="ARBA" id="ARBA00022840"/>
    </source>
</evidence>
<accession>A0A833N399</accession>